<accession>A0A0H5Q6N9</accession>
<keyword evidence="2" id="KW-0614">Plasmid</keyword>
<evidence type="ECO:0000313" key="2">
    <source>
        <dbReference type="EMBL" id="CRY97573.1"/>
    </source>
</evidence>
<proteinExistence type="predicted"/>
<name>A0A0H5Q6N9_9ZZZZ</name>
<evidence type="ECO:0000259" key="1">
    <source>
        <dbReference type="Pfam" id="PF01402"/>
    </source>
</evidence>
<dbReference type="AlphaFoldDB" id="A0A0H5Q6N9"/>
<reference evidence="2" key="1">
    <citation type="submission" date="2015-06" db="EMBL/GenBank/DDBJ databases">
        <authorList>
            <person name="Joergensen T."/>
        </authorList>
    </citation>
    <scope>NUCLEOTIDE SEQUENCE</scope>
    <source>
        <plasmid evidence="2">pRGFK1648</plasmid>
    </source>
</reference>
<dbReference type="EMBL" id="LN854154">
    <property type="protein sequence ID" value="CRY97573.1"/>
    <property type="molecule type" value="Genomic_DNA"/>
</dbReference>
<feature type="domain" description="Ribbon-helix-helix protein CopG" evidence="1">
    <location>
        <begin position="7"/>
        <end position="44"/>
    </location>
</feature>
<organism evidence="2">
    <name type="scientific">uncultured prokaryote</name>
    <dbReference type="NCBI Taxonomy" id="198431"/>
    <lineage>
        <taxon>unclassified sequences</taxon>
        <taxon>environmental samples</taxon>
    </lineage>
</organism>
<dbReference type="InterPro" id="IPR002145">
    <property type="entry name" value="CopG"/>
</dbReference>
<dbReference type="InterPro" id="IPR010985">
    <property type="entry name" value="Ribbon_hlx_hlx"/>
</dbReference>
<dbReference type="SUPFAM" id="SSF47598">
    <property type="entry name" value="Ribbon-helix-helix"/>
    <property type="match status" value="1"/>
</dbReference>
<dbReference type="GO" id="GO:0006355">
    <property type="term" value="P:regulation of DNA-templated transcription"/>
    <property type="evidence" value="ECO:0007669"/>
    <property type="project" value="InterPro"/>
</dbReference>
<dbReference type="Pfam" id="PF01402">
    <property type="entry name" value="RHH_1"/>
    <property type="match status" value="1"/>
</dbReference>
<reference evidence="2" key="2">
    <citation type="submission" date="2015-07" db="EMBL/GenBank/DDBJ databases">
        <title>Plasmids, circular viruses and viroids from rat gut.</title>
        <authorList>
            <person name="Jorgensen T.J."/>
            <person name="Hansen M.A."/>
            <person name="Xu Z."/>
            <person name="Tabak M.A."/>
            <person name="Sorensen S.J."/>
            <person name="Hansen L.H."/>
        </authorList>
    </citation>
    <scope>NUCLEOTIDE SEQUENCE</scope>
    <source>
        <plasmid evidence="2">pRGFK1648</plasmid>
    </source>
</reference>
<protein>
    <recommendedName>
        <fullName evidence="1">Ribbon-helix-helix protein CopG domain-containing protein</fullName>
    </recommendedName>
</protein>
<sequence length="53" mass="6219">MKTQTLRLNVKIDDETKKMLQELAEKENRTVSGYIKNFIRTEYAKNSSKNVRG</sequence>
<geneLocation type="plasmid" evidence="2">
    <name>pRGFK1648</name>
</geneLocation>